<gene>
    <name evidence="3" type="ORF">B1526_0747</name>
</gene>
<dbReference type="GO" id="GO:0005975">
    <property type="term" value="P:carbohydrate metabolic process"/>
    <property type="evidence" value="ECO:0007669"/>
    <property type="project" value="UniProtKB-ARBA"/>
</dbReference>
<accession>A0A2A2EG43</accession>
<dbReference type="OrthoDB" id="2199792at2"/>
<evidence type="ECO:0000313" key="4">
    <source>
        <dbReference type="Proteomes" id="UP000218399"/>
    </source>
</evidence>
<evidence type="ECO:0000256" key="1">
    <source>
        <dbReference type="SAM" id="Phobius"/>
    </source>
</evidence>
<name>A0A2A2EG43_9BIFI</name>
<organism evidence="3 4">
    <name type="scientific">Bifidobacterium criceti</name>
    <dbReference type="NCBI Taxonomy" id="1960969"/>
    <lineage>
        <taxon>Bacteria</taxon>
        <taxon>Bacillati</taxon>
        <taxon>Actinomycetota</taxon>
        <taxon>Actinomycetes</taxon>
        <taxon>Bifidobacteriales</taxon>
        <taxon>Bifidobacteriaceae</taxon>
        <taxon>Bifidobacterium</taxon>
    </lineage>
</organism>
<dbReference type="AlphaFoldDB" id="A0A2A2EG43"/>
<dbReference type="EMBL" id="MVOH01000007">
    <property type="protein sequence ID" value="PAU68033.1"/>
    <property type="molecule type" value="Genomic_DNA"/>
</dbReference>
<dbReference type="InterPro" id="IPR041033">
    <property type="entry name" value="SpaA_PFL_dom_1"/>
</dbReference>
<reference evidence="3 4" key="1">
    <citation type="journal article" date="2017" name="ISME J.">
        <title>Unveiling bifidobacterial biogeography across the mammalian branch of the tree of life.</title>
        <authorList>
            <person name="Milani C."/>
            <person name="Mangifesta M."/>
            <person name="Mancabelli L."/>
            <person name="Lugli G.A."/>
            <person name="James K."/>
            <person name="Duranti S."/>
            <person name="Turroni F."/>
            <person name="Ferrario C."/>
            <person name="Ossiprandi M.C."/>
            <person name="van Sinderen D."/>
            <person name="Ventura M."/>
        </authorList>
    </citation>
    <scope>NUCLEOTIDE SEQUENCE [LARGE SCALE GENOMIC DNA]</scope>
    <source>
        <strain evidence="4">Ham19E</strain>
    </source>
</reference>
<keyword evidence="4" id="KW-1185">Reference proteome</keyword>
<comment type="caution">
    <text evidence="3">The sequence shown here is derived from an EMBL/GenBank/DDBJ whole genome shotgun (WGS) entry which is preliminary data.</text>
</comment>
<protein>
    <recommendedName>
        <fullName evidence="2">SpaA-like prealbumin fold domain-containing protein</fullName>
    </recommendedName>
</protein>
<sequence length="118" mass="12282">MTGLPTGTYILKETEAPDGYEVPDESQNMFRVTLNNAGTMTWVNVNVTGSLIHGLMGGDWKVTEFVIGNEPGVELPSAGGIGTHFAAFGLACVAAGMVLAVIAQKNRKPGAHAAPRIG</sequence>
<evidence type="ECO:0000259" key="2">
    <source>
        <dbReference type="Pfam" id="PF17802"/>
    </source>
</evidence>
<keyword evidence="1" id="KW-0472">Membrane</keyword>
<dbReference type="Pfam" id="PF17802">
    <property type="entry name" value="SpaA"/>
    <property type="match status" value="1"/>
</dbReference>
<dbReference type="InterPro" id="IPR013783">
    <property type="entry name" value="Ig-like_fold"/>
</dbReference>
<feature type="transmembrane region" description="Helical" evidence="1">
    <location>
        <begin position="81"/>
        <end position="102"/>
    </location>
</feature>
<feature type="domain" description="SpaA-like prealbumin fold" evidence="2">
    <location>
        <begin position="2"/>
        <end position="44"/>
    </location>
</feature>
<dbReference type="RefSeq" id="WP_157908691.1">
    <property type="nucleotide sequence ID" value="NZ_MVOH01000007.1"/>
</dbReference>
<proteinExistence type="predicted"/>
<keyword evidence="1" id="KW-1133">Transmembrane helix</keyword>
<dbReference type="Gene3D" id="2.60.40.10">
    <property type="entry name" value="Immunoglobulins"/>
    <property type="match status" value="1"/>
</dbReference>
<keyword evidence="1" id="KW-0812">Transmembrane</keyword>
<evidence type="ECO:0000313" key="3">
    <source>
        <dbReference type="EMBL" id="PAU68033.1"/>
    </source>
</evidence>
<dbReference type="Proteomes" id="UP000218399">
    <property type="component" value="Unassembled WGS sequence"/>
</dbReference>